<dbReference type="PANTHER" id="PTHR37419">
    <property type="entry name" value="SERINE/THREONINE-PROTEIN KINASE TOXIN HIPA"/>
    <property type="match status" value="1"/>
</dbReference>
<comment type="caution">
    <text evidence="2">The sequence shown here is derived from an EMBL/GenBank/DDBJ whole genome shotgun (WGS) entry which is preliminary data.</text>
</comment>
<feature type="non-terminal residue" evidence="2">
    <location>
        <position position="228"/>
    </location>
</feature>
<dbReference type="Pfam" id="PF13657">
    <property type="entry name" value="Couple_hipA"/>
    <property type="match status" value="1"/>
</dbReference>
<dbReference type="EMBL" id="JADJMS010000054">
    <property type="protein sequence ID" value="MBK7417555.1"/>
    <property type="molecule type" value="Genomic_DNA"/>
</dbReference>
<dbReference type="InterPro" id="IPR017508">
    <property type="entry name" value="HipA_N1"/>
</dbReference>
<organism evidence="2 3">
    <name type="scientific">Candidatus Dechloromonas phosphorivorans</name>
    <dbReference type="NCBI Taxonomy" id="2899244"/>
    <lineage>
        <taxon>Bacteria</taxon>
        <taxon>Pseudomonadati</taxon>
        <taxon>Pseudomonadota</taxon>
        <taxon>Betaproteobacteria</taxon>
        <taxon>Rhodocyclales</taxon>
        <taxon>Azonexaceae</taxon>
        <taxon>Dechloromonas</taxon>
    </lineage>
</organism>
<proteinExistence type="predicted"/>
<gene>
    <name evidence="2" type="ORF">IPJ38_23240</name>
</gene>
<accession>A0A935KDL8</accession>
<evidence type="ECO:0000313" key="3">
    <source>
        <dbReference type="Proteomes" id="UP000739411"/>
    </source>
</evidence>
<dbReference type="AlphaFoldDB" id="A0A935KDL8"/>
<dbReference type="GO" id="GO:0004674">
    <property type="term" value="F:protein serine/threonine kinase activity"/>
    <property type="evidence" value="ECO:0007669"/>
    <property type="project" value="TreeGrafter"/>
</dbReference>
<name>A0A935KDL8_9RHOO</name>
<reference evidence="2 3" key="1">
    <citation type="submission" date="2020-10" db="EMBL/GenBank/DDBJ databases">
        <title>Connecting structure to function with the recovery of over 1000 high-quality activated sludge metagenome-assembled genomes encoding full-length rRNA genes using long-read sequencing.</title>
        <authorList>
            <person name="Singleton C.M."/>
            <person name="Petriglieri F."/>
            <person name="Kristensen J.M."/>
            <person name="Kirkegaard R.H."/>
            <person name="Michaelsen T.Y."/>
            <person name="Andersen M.H."/>
            <person name="Karst S.M."/>
            <person name="Dueholm M.S."/>
            <person name="Nielsen P.H."/>
            <person name="Albertsen M."/>
        </authorList>
    </citation>
    <scope>NUCLEOTIDE SEQUENCE [LARGE SCALE GENOMIC DNA]</scope>
    <source>
        <strain evidence="2">EsbW_18-Q3-R4-48_BATAC.463</strain>
    </source>
</reference>
<dbReference type="GO" id="GO:0005829">
    <property type="term" value="C:cytosol"/>
    <property type="evidence" value="ECO:0007669"/>
    <property type="project" value="TreeGrafter"/>
</dbReference>
<dbReference type="InterPro" id="IPR052028">
    <property type="entry name" value="HipA_Ser/Thr_kinase"/>
</dbReference>
<protein>
    <submittedName>
        <fullName evidence="2">HipA N-terminal domain-containing protein</fullName>
    </submittedName>
</protein>
<feature type="domain" description="HipA N-terminal subdomain 1" evidence="1">
    <location>
        <begin position="20"/>
        <end position="111"/>
    </location>
</feature>
<sequence length="228" mass="24630">MIRSAPVHVWLPGKPEPIIAGEFCHDSSTRTGRFIYSADYLLAGHPALSPDLPLRSRPVSVIGGTGIFPLFLDAGPDAWGRHLLARHLEYDVDEMEALMLCPTDGVGNIAIGELSNERNRVLSIDEFLGILAKLESGKTAANNLETQVLDAIQNGTSLGGTKPKLSVSRQGEHYLAKFPEPGDSPWLPHVECAMLKLAALIGIRACESEVGIYPMLGDRLCLLNALIV</sequence>
<evidence type="ECO:0000313" key="2">
    <source>
        <dbReference type="EMBL" id="MBK7417555.1"/>
    </source>
</evidence>
<evidence type="ECO:0000259" key="1">
    <source>
        <dbReference type="Pfam" id="PF13657"/>
    </source>
</evidence>
<dbReference type="Proteomes" id="UP000739411">
    <property type="component" value="Unassembled WGS sequence"/>
</dbReference>